<accession>G9ZLP5</accession>
<protein>
    <submittedName>
        <fullName evidence="1">Uncharacterized protein</fullName>
    </submittedName>
</protein>
<dbReference type="AlphaFoldDB" id="G9ZLP5"/>
<evidence type="ECO:0000313" key="2">
    <source>
        <dbReference type="Proteomes" id="UP000004625"/>
    </source>
</evidence>
<reference evidence="1 2" key="1">
    <citation type="submission" date="2011-09" db="EMBL/GenBank/DDBJ databases">
        <authorList>
            <person name="Weinstock G."/>
            <person name="Sodergren E."/>
            <person name="Clifton S."/>
            <person name="Fulton L."/>
            <person name="Fulton B."/>
            <person name="Courtney L."/>
            <person name="Fronick C."/>
            <person name="Harrison M."/>
            <person name="Strong C."/>
            <person name="Farmer C."/>
            <person name="Delahaunty K."/>
            <person name="Markovic C."/>
            <person name="Hall O."/>
            <person name="Minx P."/>
            <person name="Tomlinson C."/>
            <person name="Mitreva M."/>
            <person name="Hou S."/>
            <person name="Chen J."/>
            <person name="Wollam A."/>
            <person name="Pepin K.H."/>
            <person name="Johnson M."/>
            <person name="Bhonagiri V."/>
            <person name="Zhang X."/>
            <person name="Suruliraj S."/>
            <person name="Warren W."/>
            <person name="Chinwalla A."/>
            <person name="Mardis E.R."/>
            <person name="Wilson R.K."/>
        </authorList>
    </citation>
    <scope>NUCLEOTIDE SEQUENCE [LARGE SCALE GENOMIC DNA]</scope>
    <source>
        <strain evidence="1 2">F0439</strain>
    </source>
</reference>
<dbReference type="PATRIC" id="fig|797515.3.peg.597"/>
<comment type="caution">
    <text evidence="1">The sequence shown here is derived from an EMBL/GenBank/DDBJ whole genome shotgun (WGS) entry which is preliminary data.</text>
</comment>
<name>G9ZLP5_9LACO</name>
<proteinExistence type="predicted"/>
<dbReference type="HOGENOM" id="CLU_3154230_0_0_9"/>
<gene>
    <name evidence="1" type="ORF">HMPREF9103_00643</name>
</gene>
<organism evidence="1 2">
    <name type="scientific">Lentilactobacillus parafarraginis F0439</name>
    <dbReference type="NCBI Taxonomy" id="797515"/>
    <lineage>
        <taxon>Bacteria</taxon>
        <taxon>Bacillati</taxon>
        <taxon>Bacillota</taxon>
        <taxon>Bacilli</taxon>
        <taxon>Lactobacillales</taxon>
        <taxon>Lactobacillaceae</taxon>
        <taxon>Lentilactobacillus</taxon>
    </lineage>
</organism>
<dbReference type="EMBL" id="AGEY01000028">
    <property type="protein sequence ID" value="EHM00275.1"/>
    <property type="molecule type" value="Genomic_DNA"/>
</dbReference>
<dbReference type="Proteomes" id="UP000004625">
    <property type="component" value="Unassembled WGS sequence"/>
</dbReference>
<sequence length="48" mass="5515">MHQKSQGWGSLGLLYQYSEGNMNMKSNKLMGVNLLQFLRRMNLANKLA</sequence>
<keyword evidence="2" id="KW-1185">Reference proteome</keyword>
<evidence type="ECO:0000313" key="1">
    <source>
        <dbReference type="EMBL" id="EHM00275.1"/>
    </source>
</evidence>